<dbReference type="InterPro" id="IPR021994">
    <property type="entry name" value="DUF3592"/>
</dbReference>
<accession>A0A1I2VWL4</accession>
<evidence type="ECO:0000256" key="1">
    <source>
        <dbReference type="SAM" id="Phobius"/>
    </source>
</evidence>
<dbReference type="OrthoDB" id="186649at2157"/>
<keyword evidence="1" id="KW-1133">Transmembrane helix</keyword>
<dbReference type="EMBL" id="FOOQ01000006">
    <property type="protein sequence ID" value="SFG92757.1"/>
    <property type="molecule type" value="Genomic_DNA"/>
</dbReference>
<keyword evidence="1" id="KW-0472">Membrane</keyword>
<feature type="transmembrane region" description="Helical" evidence="1">
    <location>
        <begin position="15"/>
        <end position="34"/>
    </location>
</feature>
<evidence type="ECO:0000313" key="3">
    <source>
        <dbReference type="EMBL" id="SFG92757.1"/>
    </source>
</evidence>
<keyword evidence="4" id="KW-1185">Reference proteome</keyword>
<sequence length="166" mass="17439">MSDDSGLSVDGPSTFRGAVILLLVGLAATGVGAYDYDRQSEAVANSVEVDAEIVETGVETDSAGSSSSVDHRPTVRFTYTYDGTSYASSNLFPAEVSQSYDTESEARSVLAGYERGDTVTAYVVPDEPGNAFLKNQTSNAPLVFLGVGLFFVVVGAASATKHYRRG</sequence>
<keyword evidence="1" id="KW-0812">Transmembrane</keyword>
<dbReference type="Pfam" id="PF12158">
    <property type="entry name" value="DUF3592"/>
    <property type="match status" value="1"/>
</dbReference>
<evidence type="ECO:0000259" key="2">
    <source>
        <dbReference type="Pfam" id="PF12158"/>
    </source>
</evidence>
<organism evidence="3 4">
    <name type="scientific">Halopelagius inordinatus</name>
    <dbReference type="NCBI Taxonomy" id="553467"/>
    <lineage>
        <taxon>Archaea</taxon>
        <taxon>Methanobacteriati</taxon>
        <taxon>Methanobacteriota</taxon>
        <taxon>Stenosarchaea group</taxon>
        <taxon>Halobacteria</taxon>
        <taxon>Halobacteriales</taxon>
        <taxon>Haloferacaceae</taxon>
    </lineage>
</organism>
<dbReference type="AlphaFoldDB" id="A0A1I2VWL4"/>
<gene>
    <name evidence="3" type="ORF">SAMN04488063_3341</name>
</gene>
<proteinExistence type="predicted"/>
<protein>
    <recommendedName>
        <fullName evidence="2">DUF3592 domain-containing protein</fullName>
    </recommendedName>
</protein>
<feature type="transmembrane region" description="Helical" evidence="1">
    <location>
        <begin position="142"/>
        <end position="160"/>
    </location>
</feature>
<name>A0A1I2VWL4_9EURY</name>
<dbReference type="RefSeq" id="WP_092893701.1">
    <property type="nucleotide sequence ID" value="NZ_FOOQ01000006.1"/>
</dbReference>
<evidence type="ECO:0000313" key="4">
    <source>
        <dbReference type="Proteomes" id="UP000198876"/>
    </source>
</evidence>
<feature type="domain" description="DUF3592" evidence="2">
    <location>
        <begin position="49"/>
        <end position="136"/>
    </location>
</feature>
<dbReference type="Proteomes" id="UP000198876">
    <property type="component" value="Unassembled WGS sequence"/>
</dbReference>
<reference evidence="4" key="1">
    <citation type="submission" date="2016-10" db="EMBL/GenBank/DDBJ databases">
        <authorList>
            <person name="Varghese N."/>
            <person name="Submissions S."/>
        </authorList>
    </citation>
    <scope>NUCLEOTIDE SEQUENCE [LARGE SCALE GENOMIC DNA]</scope>
    <source>
        <strain evidence="4">CGMCC 1.7739</strain>
    </source>
</reference>